<accession>A0A0L0JR39</accession>
<dbReference type="Proteomes" id="UP000037151">
    <property type="component" value="Unassembled WGS sequence"/>
</dbReference>
<gene>
    <name evidence="2" type="ORF">IQ63_34150</name>
</gene>
<sequence>MSPSNVAQAAQTPDSASPAAERVRYVSSGTYSLSYWNGGGGFYNNQTTGTVAVSYDQNGGVVHRSTAYAIAPAGWDWGPVRKIKNC</sequence>
<dbReference type="AlphaFoldDB" id="A0A0L0JR39"/>
<dbReference type="RefSeq" id="WP_050374042.1">
    <property type="nucleotide sequence ID" value="NZ_KQ257831.1"/>
</dbReference>
<comment type="caution">
    <text evidence="2">The sequence shown here is derived from an EMBL/GenBank/DDBJ whole genome shotgun (WGS) entry which is preliminary data.</text>
</comment>
<feature type="region of interest" description="Disordered" evidence="1">
    <location>
        <begin position="1"/>
        <end position="21"/>
    </location>
</feature>
<name>A0A0L0JR39_9ACTN</name>
<evidence type="ECO:0000256" key="1">
    <source>
        <dbReference type="SAM" id="MobiDB-lite"/>
    </source>
</evidence>
<evidence type="ECO:0000313" key="2">
    <source>
        <dbReference type="EMBL" id="KND28041.1"/>
    </source>
</evidence>
<protein>
    <submittedName>
        <fullName evidence="2">Uncharacterized protein</fullName>
    </submittedName>
</protein>
<evidence type="ECO:0000313" key="3">
    <source>
        <dbReference type="Proteomes" id="UP000037151"/>
    </source>
</evidence>
<dbReference type="OrthoDB" id="3541237at2"/>
<dbReference type="PATRIC" id="fig|42234.21.peg.7040"/>
<organism evidence="2 3">
    <name type="scientific">Streptomyces acidiscabies</name>
    <dbReference type="NCBI Taxonomy" id="42234"/>
    <lineage>
        <taxon>Bacteria</taxon>
        <taxon>Bacillati</taxon>
        <taxon>Actinomycetota</taxon>
        <taxon>Actinomycetes</taxon>
        <taxon>Kitasatosporales</taxon>
        <taxon>Streptomycetaceae</taxon>
        <taxon>Streptomyces</taxon>
    </lineage>
</organism>
<feature type="compositionally biased region" description="Polar residues" evidence="1">
    <location>
        <begin position="1"/>
        <end position="15"/>
    </location>
</feature>
<reference evidence="3" key="1">
    <citation type="submission" date="2014-07" db="EMBL/GenBank/DDBJ databases">
        <title>Genome sequencing of plant-pathogenic Streptomyces species.</title>
        <authorList>
            <person name="Harrison J."/>
            <person name="Sapp M."/>
            <person name="Thwaites R."/>
            <person name="Studholme D.J."/>
        </authorList>
    </citation>
    <scope>NUCLEOTIDE SEQUENCE [LARGE SCALE GENOMIC DNA]</scope>
    <source>
        <strain evidence="3">NCPPB 4445</strain>
    </source>
</reference>
<proteinExistence type="predicted"/>
<dbReference type="EMBL" id="JPPY01000192">
    <property type="protein sequence ID" value="KND28041.1"/>
    <property type="molecule type" value="Genomic_DNA"/>
</dbReference>